<name>X5ED22_9CORY</name>
<dbReference type="AlphaFoldDB" id="X5ED22"/>
<dbReference type="STRING" id="1404245.CGLY_10430"/>
<accession>X5ED22</accession>
<proteinExistence type="predicted"/>
<dbReference type="EMBL" id="CP006842">
    <property type="protein sequence ID" value="AHW64531.1"/>
    <property type="molecule type" value="Genomic_DNA"/>
</dbReference>
<reference evidence="1 2" key="1">
    <citation type="journal article" date="2015" name="Int. J. Syst. Evol. Microbiol.">
        <title>Revisiting Corynebacterium glyciniphilum (ex Kubota et al., 1972) sp. nov., nom. rev., isolated from putrefied banana.</title>
        <authorList>
            <person name="Al-Dilaimi A."/>
            <person name="Bednarz H."/>
            <person name="Lomker A."/>
            <person name="Niehaus K."/>
            <person name="Kalinowski J."/>
            <person name="Ruckert C."/>
        </authorList>
    </citation>
    <scope>NUCLEOTIDE SEQUENCE [LARGE SCALE GENOMIC DNA]</scope>
    <source>
        <strain evidence="1">AJ 3170</strain>
    </source>
</reference>
<dbReference type="Proteomes" id="UP000023703">
    <property type="component" value="Chromosome"/>
</dbReference>
<gene>
    <name evidence="1" type="ORF">CGLY_10430</name>
</gene>
<organism evidence="1 2">
    <name type="scientific">Corynebacterium glyciniphilum AJ 3170</name>
    <dbReference type="NCBI Taxonomy" id="1404245"/>
    <lineage>
        <taxon>Bacteria</taxon>
        <taxon>Bacillati</taxon>
        <taxon>Actinomycetota</taxon>
        <taxon>Actinomycetes</taxon>
        <taxon>Mycobacteriales</taxon>
        <taxon>Corynebacteriaceae</taxon>
        <taxon>Corynebacterium</taxon>
    </lineage>
</organism>
<protein>
    <submittedName>
        <fullName evidence="1">Uncharacterized protein</fullName>
    </submittedName>
</protein>
<evidence type="ECO:0000313" key="2">
    <source>
        <dbReference type="Proteomes" id="UP000023703"/>
    </source>
</evidence>
<dbReference type="HOGENOM" id="CLU_1861841_0_0_11"/>
<keyword evidence="2" id="KW-1185">Reference proteome</keyword>
<evidence type="ECO:0000313" key="1">
    <source>
        <dbReference type="EMBL" id="AHW64531.1"/>
    </source>
</evidence>
<sequence length="137" mass="14395">MSGSCDTVFIFEGGDVTTSTYTTEPTTGITALTALADVTDEVLCTVTPLVVEDTEAEEAGAVSLTRRGSRFILDCGNLVTATSLWSAISSAALEVRREEVADKVHGGQCVHDRPTPLMSYCRGQVALGPLSPVRQSG</sequence>
<dbReference type="KEGG" id="cgy:CGLY_10430"/>